<protein>
    <submittedName>
        <fullName evidence="1">Head-tail adaptor protein</fullName>
    </submittedName>
</protein>
<keyword evidence="2" id="KW-1185">Reference proteome</keyword>
<proteinExistence type="predicted"/>
<dbReference type="AlphaFoldDB" id="A0A506U9V5"/>
<reference evidence="1 2" key="1">
    <citation type="submission" date="2019-06" db="EMBL/GenBank/DDBJ databases">
        <authorList>
            <person name="Li M."/>
        </authorList>
    </citation>
    <scope>NUCLEOTIDE SEQUENCE [LARGE SCALE GENOMIC DNA]</scope>
    <source>
        <strain evidence="1 2">BGMRC2036</strain>
    </source>
</reference>
<dbReference type="EMBL" id="VHLG01000012">
    <property type="protein sequence ID" value="TPW28607.1"/>
    <property type="molecule type" value="Genomic_DNA"/>
</dbReference>
<comment type="caution">
    <text evidence="1">The sequence shown here is derived from an EMBL/GenBank/DDBJ whole genome shotgun (WGS) entry which is preliminary data.</text>
</comment>
<accession>A0A506U9V5</accession>
<dbReference type="OrthoDB" id="7997871at2"/>
<sequence>MSMAALKERVAFDEPANIKGPGGVISPGWQQGHACRAQMIYQRGSETVEAARLEGRAIFKVKLRSCLAARKITTDWRMRDLHRDNAEYAVVEVDAITDPFWIYVVVESGRAA</sequence>
<evidence type="ECO:0000313" key="2">
    <source>
        <dbReference type="Proteomes" id="UP000318801"/>
    </source>
</evidence>
<evidence type="ECO:0000313" key="1">
    <source>
        <dbReference type="EMBL" id="TPW28607.1"/>
    </source>
</evidence>
<name>A0A506U9V5_9HYPH</name>
<dbReference type="Gene3D" id="2.40.10.270">
    <property type="entry name" value="Bacteriophage SPP1 head-tail adaptor protein"/>
    <property type="match status" value="1"/>
</dbReference>
<dbReference type="Proteomes" id="UP000318801">
    <property type="component" value="Unassembled WGS sequence"/>
</dbReference>
<organism evidence="1 2">
    <name type="scientific">Martelella alba</name>
    <dbReference type="NCBI Taxonomy" id="2590451"/>
    <lineage>
        <taxon>Bacteria</taxon>
        <taxon>Pseudomonadati</taxon>
        <taxon>Pseudomonadota</taxon>
        <taxon>Alphaproteobacteria</taxon>
        <taxon>Hyphomicrobiales</taxon>
        <taxon>Aurantimonadaceae</taxon>
        <taxon>Martelella</taxon>
    </lineage>
</organism>
<dbReference type="Pfam" id="PF05521">
    <property type="entry name" value="Phage_HCP"/>
    <property type="match status" value="1"/>
</dbReference>
<dbReference type="InterPro" id="IPR038666">
    <property type="entry name" value="SSP1_head-tail_sf"/>
</dbReference>
<gene>
    <name evidence="1" type="ORF">FJU08_17545</name>
</gene>
<dbReference type="InterPro" id="IPR008767">
    <property type="entry name" value="Phage_SPP1_head-tail_adaptor"/>
</dbReference>